<dbReference type="InterPro" id="IPR050595">
    <property type="entry name" value="Bact_response_regulator"/>
</dbReference>
<dbReference type="Gene3D" id="3.40.50.2300">
    <property type="match status" value="1"/>
</dbReference>
<comment type="caution">
    <text evidence="4">The sequence shown here is derived from an EMBL/GenBank/DDBJ whole genome shotgun (WGS) entry which is preliminary data.</text>
</comment>
<proteinExistence type="predicted"/>
<accession>A0A964FEF7</accession>
<dbReference type="PANTHER" id="PTHR44591">
    <property type="entry name" value="STRESS RESPONSE REGULATOR PROTEIN 1"/>
    <property type="match status" value="1"/>
</dbReference>
<dbReference type="PANTHER" id="PTHR44591:SF3">
    <property type="entry name" value="RESPONSE REGULATORY DOMAIN-CONTAINING PROTEIN"/>
    <property type="match status" value="1"/>
</dbReference>
<sequence length="411" mass="46264">MSSQKYEPGKLNSILESLLEKKKSGILSLKTQVDRWHNQRSCILIVRNGALVYGDLNVSKIPSNQEICQMLGEKLKPNLINAALSVAIDKVTNSNSITELMELLTRMRVFTWQEAETFIANQVVLILEQFLPNPGQVKWQPSNDFDLSYGEDRHGLDWLYIKQQINLRQQKWAKYAPTIPSMDAIPFVSSEQLAKIGDRNVKQHLMGSADGKNTLLDIADKMGKDPLKVAKSYVTWAENGWINIGTTPQATDNQIVDHAKAKIQSIQNEIRSQDNSTAKGRAIHPGSGENLPIVLSVDDSAIIQISIKRALEQEYKVLLASKAEEALKMLHQNKVELLLLDLTMPDVDGLEFCKTIRKIDKFRELPIVMVTARDGLVNKMKGHIAGSSRYLTKPFQPEQLRQVVGEYIKKP</sequence>
<dbReference type="GO" id="GO:0000160">
    <property type="term" value="P:phosphorelay signal transduction system"/>
    <property type="evidence" value="ECO:0007669"/>
    <property type="project" value="InterPro"/>
</dbReference>
<gene>
    <name evidence="4" type="ORF">I4641_06310</name>
</gene>
<evidence type="ECO:0000256" key="1">
    <source>
        <dbReference type="ARBA" id="ARBA00022553"/>
    </source>
</evidence>
<dbReference type="SUPFAM" id="SSF52172">
    <property type="entry name" value="CheY-like"/>
    <property type="match status" value="1"/>
</dbReference>
<dbReference type="CDD" id="cd17574">
    <property type="entry name" value="REC_OmpR"/>
    <property type="match status" value="1"/>
</dbReference>
<dbReference type="AlphaFoldDB" id="A0A964FEF7"/>
<evidence type="ECO:0000313" key="5">
    <source>
        <dbReference type="Proteomes" id="UP000729733"/>
    </source>
</evidence>
<evidence type="ECO:0000256" key="2">
    <source>
        <dbReference type="PROSITE-ProRule" id="PRU00169"/>
    </source>
</evidence>
<dbReference type="Proteomes" id="UP000729733">
    <property type="component" value="Unassembled WGS sequence"/>
</dbReference>
<dbReference type="RefSeq" id="WP_229639627.1">
    <property type="nucleotide sequence ID" value="NZ_JADWDC010000010.1"/>
</dbReference>
<dbReference type="EMBL" id="JADWDC010000010">
    <property type="protein sequence ID" value="MCC0176590.1"/>
    <property type="molecule type" value="Genomic_DNA"/>
</dbReference>
<organism evidence="4 5">
    <name type="scientific">Waterburya agarophytonicola KI4</name>
    <dbReference type="NCBI Taxonomy" id="2874699"/>
    <lineage>
        <taxon>Bacteria</taxon>
        <taxon>Bacillati</taxon>
        <taxon>Cyanobacteriota</taxon>
        <taxon>Cyanophyceae</taxon>
        <taxon>Pleurocapsales</taxon>
        <taxon>Hyellaceae</taxon>
        <taxon>Waterburya</taxon>
        <taxon>Waterburya agarophytonicola</taxon>
    </lineage>
</organism>
<keyword evidence="5" id="KW-1185">Reference proteome</keyword>
<feature type="domain" description="Response regulatory" evidence="3">
    <location>
        <begin position="293"/>
        <end position="408"/>
    </location>
</feature>
<name>A0A964FEF7_9CYAN</name>
<evidence type="ECO:0000313" key="4">
    <source>
        <dbReference type="EMBL" id="MCC0176590.1"/>
    </source>
</evidence>
<protein>
    <submittedName>
        <fullName evidence="4">Response regulator</fullName>
    </submittedName>
</protein>
<keyword evidence="1 2" id="KW-0597">Phosphoprotein</keyword>
<dbReference type="SMART" id="SM00448">
    <property type="entry name" value="REC"/>
    <property type="match status" value="1"/>
</dbReference>
<dbReference type="InterPro" id="IPR001789">
    <property type="entry name" value="Sig_transdc_resp-reg_receiver"/>
</dbReference>
<evidence type="ECO:0000259" key="3">
    <source>
        <dbReference type="PROSITE" id="PS50110"/>
    </source>
</evidence>
<feature type="modified residue" description="4-aspartylphosphate" evidence="2">
    <location>
        <position position="341"/>
    </location>
</feature>
<dbReference type="Pfam" id="PF00072">
    <property type="entry name" value="Response_reg"/>
    <property type="match status" value="1"/>
</dbReference>
<dbReference type="InterPro" id="IPR011006">
    <property type="entry name" value="CheY-like_superfamily"/>
</dbReference>
<reference evidence="4" key="1">
    <citation type="journal article" date="2021" name="Antonie Van Leeuwenhoek">
        <title>Draft genome and description of Waterburya agarophytonicola gen. nov. sp. nov. (Pleurocapsales, Cyanobacteria): a seaweed symbiont.</title>
        <authorList>
            <person name="Bonthond G."/>
            <person name="Shalygin S."/>
            <person name="Bayer T."/>
            <person name="Weinberger F."/>
        </authorList>
    </citation>
    <scope>NUCLEOTIDE SEQUENCE</scope>
    <source>
        <strain evidence="4">KI4</strain>
    </source>
</reference>
<dbReference type="PROSITE" id="PS50110">
    <property type="entry name" value="RESPONSE_REGULATORY"/>
    <property type="match status" value="1"/>
</dbReference>